<accession>A0ABT2SGU6</accession>
<dbReference type="RefSeq" id="WP_118087693.1">
    <property type="nucleotide sequence ID" value="NZ_JAOQKI010000034.1"/>
</dbReference>
<reference evidence="1 2" key="1">
    <citation type="journal article" date="2021" name="ISME Commun">
        <title>Automated analysis of genomic sequences facilitates high-throughput and comprehensive description of bacteria.</title>
        <authorList>
            <person name="Hitch T.C.A."/>
        </authorList>
    </citation>
    <scope>NUCLEOTIDE SEQUENCE [LARGE SCALE GENOMIC DNA]</scope>
    <source>
        <strain evidence="1 2">Sanger_19</strain>
    </source>
</reference>
<protein>
    <recommendedName>
        <fullName evidence="3">DUF3298 domain-containing protein</fullName>
    </recommendedName>
</protein>
<comment type="caution">
    <text evidence="1">The sequence shown here is derived from an EMBL/GenBank/DDBJ whole genome shotgun (WGS) entry which is preliminary data.</text>
</comment>
<dbReference type="Proteomes" id="UP001209666">
    <property type="component" value="Unassembled WGS sequence"/>
</dbReference>
<sequence>MKPIYAENIIVAIKSCGCIEWYILDKDYCFLDYPKLEEAYRKKGYNDTFDDDSRFGIKVVNELSKTQFLDNIKEYKITAEELKKMLMKESDYNDKLAYNPSILIDFENRVFISYYAEPESFEAFVPDGWIGKYQDFTEEIPEKQRYWMDENGKNLIGE</sequence>
<proteinExistence type="predicted"/>
<name>A0ABT2SGU6_9FIRM</name>
<evidence type="ECO:0000313" key="1">
    <source>
        <dbReference type="EMBL" id="MCU6718292.1"/>
    </source>
</evidence>
<organism evidence="1 2">
    <name type="scientific">Roseburia amylophila</name>
    <dbReference type="NCBI Taxonomy" id="2981794"/>
    <lineage>
        <taxon>Bacteria</taxon>
        <taxon>Bacillati</taxon>
        <taxon>Bacillota</taxon>
        <taxon>Clostridia</taxon>
        <taxon>Lachnospirales</taxon>
        <taxon>Lachnospiraceae</taxon>
        <taxon>Roseburia</taxon>
    </lineage>
</organism>
<gene>
    <name evidence="1" type="ORF">OCV43_13700</name>
</gene>
<keyword evidence="2" id="KW-1185">Reference proteome</keyword>
<evidence type="ECO:0008006" key="3">
    <source>
        <dbReference type="Google" id="ProtNLM"/>
    </source>
</evidence>
<evidence type="ECO:0000313" key="2">
    <source>
        <dbReference type="Proteomes" id="UP001209666"/>
    </source>
</evidence>
<dbReference type="EMBL" id="JAOQKI010000034">
    <property type="protein sequence ID" value="MCU6718292.1"/>
    <property type="molecule type" value="Genomic_DNA"/>
</dbReference>